<sequence>MSIKKLRENINQEFKMNKYDLFTTMINEIGDFPVIISGFYLDNTGYDSDEYLGFKINSGWNDNDETATYISKFHRNIRGDANEIRVYYTYEEFLHYFLTYYLENIHCYANMISFIEQEFLNYTRHIDNAKEYKIRLNVMDIFKKDKLRNFLLEYNIEENKYLYGFINHYNEYINYWDINILKKFMSYLLGKDILKKFFQGRREFKIGVAYYFGDRGYSEGYNIKIEKDISINYYTEIDLGKYRNVIDKLGITYRAYNISDILSEEYAGNFVTKEETDKFVKERFKGTRDKMNVEVVSKQNFIKELKIVVNAYGEIYKDNEVKGMFEKFKEELGE</sequence>
<dbReference type="EMBL" id="CP001685">
    <property type="protein sequence ID" value="ACV38807.1"/>
    <property type="molecule type" value="Genomic_DNA"/>
</dbReference>
<reference evidence="1 2" key="1">
    <citation type="journal article" date="2009" name="Stand. Genomic Sci.">
        <title>Complete genome sequence of Leptotrichia buccalis type strain (C-1013-b).</title>
        <authorList>
            <person name="Ivanova N."/>
            <person name="Gronow S."/>
            <person name="Lapidus A."/>
            <person name="Copeland A."/>
            <person name="Glavina Del Rio T."/>
            <person name="Nolan M."/>
            <person name="Lucas S."/>
            <person name="Chen F."/>
            <person name="Tice H."/>
            <person name="Cheng J.F."/>
            <person name="Saunders E."/>
            <person name="Bruce D."/>
            <person name="Goodwin L."/>
            <person name="Brettin T."/>
            <person name="Detter J.C."/>
            <person name="Han C."/>
            <person name="Pitluck S."/>
            <person name="Mikhailova N."/>
            <person name="Pati A."/>
            <person name="Mavrommatis K."/>
            <person name="Chen A."/>
            <person name="Palaniappan K."/>
            <person name="Land M."/>
            <person name="Hauser L."/>
            <person name="Chang Y.J."/>
            <person name="Jeffries C.D."/>
            <person name="Chain P."/>
            <person name="Rohde C."/>
            <person name="Goker M."/>
            <person name="Bristow J."/>
            <person name="Eisen J.A."/>
            <person name="Markowitz V."/>
            <person name="Hugenholtz P."/>
            <person name="Kyrpides N.C."/>
            <person name="Klenk H.P."/>
        </authorList>
    </citation>
    <scope>NUCLEOTIDE SEQUENCE [LARGE SCALE GENOMIC DNA]</scope>
    <source>
        <strain evidence="2">ATCC 14201 / DSM 1135 / JCM 12969 / NCTC 10249 / C-1013-b</strain>
    </source>
</reference>
<dbReference type="KEGG" id="lba:Lebu_0904"/>
<proteinExistence type="predicted"/>
<evidence type="ECO:0000313" key="1">
    <source>
        <dbReference type="EMBL" id="ACV38807.1"/>
    </source>
</evidence>
<dbReference type="AlphaFoldDB" id="C7N9H6"/>
<protein>
    <submittedName>
        <fullName evidence="1">Uncharacterized protein</fullName>
    </submittedName>
</protein>
<dbReference type="Proteomes" id="UP000001910">
    <property type="component" value="Chromosome"/>
</dbReference>
<dbReference type="HOGENOM" id="CLU_868181_0_0_0"/>
<evidence type="ECO:0000313" key="2">
    <source>
        <dbReference type="Proteomes" id="UP000001910"/>
    </source>
</evidence>
<accession>C7N9H6</accession>
<dbReference type="STRING" id="523794.Lebu_0904"/>
<name>C7N9H6_LEPBD</name>
<keyword evidence="2" id="KW-1185">Reference proteome</keyword>
<gene>
    <name evidence="1" type="ordered locus">Lebu_0904</name>
</gene>
<organism evidence="1 2">
    <name type="scientific">Leptotrichia buccalis (strain ATCC 14201 / DSM 1135 / JCM 12969 / NCTC 10249 / C-1013-b)</name>
    <dbReference type="NCBI Taxonomy" id="523794"/>
    <lineage>
        <taxon>Bacteria</taxon>
        <taxon>Fusobacteriati</taxon>
        <taxon>Fusobacteriota</taxon>
        <taxon>Fusobacteriia</taxon>
        <taxon>Fusobacteriales</taxon>
        <taxon>Leptotrichiaceae</taxon>
        <taxon>Leptotrichia</taxon>
    </lineage>
</organism>
<dbReference type="RefSeq" id="WP_015769155.1">
    <property type="nucleotide sequence ID" value="NC_013192.1"/>
</dbReference>